<proteinExistence type="predicted"/>
<dbReference type="AlphaFoldDB" id="A0A2X2URE5"/>
<name>A0A2X2URE5_9FIRM</name>
<dbReference type="Proteomes" id="UP000251853">
    <property type="component" value="Unassembled WGS sequence"/>
</dbReference>
<dbReference type="RefSeq" id="WP_003499869.1">
    <property type="nucleotide sequence ID" value="NZ_JAIWZC010000002.1"/>
</dbReference>
<dbReference type="Gene3D" id="3.10.450.40">
    <property type="match status" value="1"/>
</dbReference>
<accession>A0A2X2URE5</accession>
<evidence type="ECO:0000313" key="2">
    <source>
        <dbReference type="Proteomes" id="UP000251853"/>
    </source>
</evidence>
<protein>
    <submittedName>
        <fullName evidence="1">Uncharacterized protein</fullName>
    </submittedName>
</protein>
<keyword evidence="2" id="KW-1185">Reference proteome</keyword>
<sequence length="137" mass="15488">MAGLNDTDIRLDDEWQLTQASTGDAPVCSGTDCFLQDIRLEAITQPGELFYDPEWGWGLLEFLQAEDDDLTRLEISERVKEKLRRRKEIKAETISVALLFGDDVLKILARFQFVGSEETQSVGVGLDRVKVEVILID</sequence>
<dbReference type="SUPFAM" id="SSF160719">
    <property type="entry name" value="gpW/gp25-like"/>
    <property type="match status" value="1"/>
</dbReference>
<evidence type="ECO:0000313" key="1">
    <source>
        <dbReference type="EMBL" id="SQB14475.1"/>
    </source>
</evidence>
<organism evidence="1 2">
    <name type="scientific">Enterocloster clostridioformis</name>
    <dbReference type="NCBI Taxonomy" id="1531"/>
    <lineage>
        <taxon>Bacteria</taxon>
        <taxon>Bacillati</taxon>
        <taxon>Bacillota</taxon>
        <taxon>Clostridia</taxon>
        <taxon>Lachnospirales</taxon>
        <taxon>Lachnospiraceae</taxon>
        <taxon>Enterocloster</taxon>
    </lineage>
</organism>
<gene>
    <name evidence="1" type="ORF">NCTC11224_03523</name>
</gene>
<dbReference type="EMBL" id="UAVW01000015">
    <property type="protein sequence ID" value="SQB14475.1"/>
    <property type="molecule type" value="Genomic_DNA"/>
</dbReference>
<reference evidence="1 2" key="1">
    <citation type="submission" date="2018-06" db="EMBL/GenBank/DDBJ databases">
        <authorList>
            <consortium name="Pathogen Informatics"/>
            <person name="Doyle S."/>
        </authorList>
    </citation>
    <scope>NUCLEOTIDE SEQUENCE [LARGE SCALE GENOMIC DNA]</scope>
    <source>
        <strain evidence="1 2">NCTC11224</strain>
    </source>
</reference>